<dbReference type="InterPro" id="IPR011992">
    <property type="entry name" value="EF-hand-dom_pair"/>
</dbReference>
<gene>
    <name evidence="8" type="ORF">DYB32_004293</name>
</gene>
<evidence type="ECO:0000313" key="9">
    <source>
        <dbReference type="Proteomes" id="UP000285060"/>
    </source>
</evidence>
<dbReference type="PANTHER" id="PTHR12473">
    <property type="entry name" value="UBIQUITIN CARBOXYL-TERMINAL HYDROLASE MINDY-4-RELATED"/>
    <property type="match status" value="1"/>
</dbReference>
<dbReference type="SMART" id="SM01174">
    <property type="entry name" value="DUF4205"/>
    <property type="match status" value="1"/>
</dbReference>
<comment type="caution">
    <text evidence="8">The sequence shown here is derived from an EMBL/GenBank/DDBJ whole genome shotgun (WGS) entry which is preliminary data.</text>
</comment>
<dbReference type="InterPro" id="IPR025257">
    <property type="entry name" value="MINDY-3/4_CD"/>
</dbReference>
<comment type="catalytic activity">
    <reaction evidence="1">
        <text>Thiol-dependent hydrolysis of ester, thioester, amide, peptide and isopeptide bonds formed by the C-terminal Gly of ubiquitin (a 76-residue protein attached to proteins as an intracellular targeting signal).</text>
        <dbReference type="EC" id="3.4.19.12"/>
    </reaction>
</comment>
<dbReference type="InterPro" id="IPR035927">
    <property type="entry name" value="DUSP-like_sf"/>
</dbReference>
<evidence type="ECO:0000256" key="5">
    <source>
        <dbReference type="ARBA" id="ARBA00022786"/>
    </source>
</evidence>
<evidence type="ECO:0000256" key="2">
    <source>
        <dbReference type="ARBA" id="ARBA00002107"/>
    </source>
</evidence>
<evidence type="ECO:0000313" key="8">
    <source>
        <dbReference type="EMBL" id="RHY30474.1"/>
    </source>
</evidence>
<dbReference type="Gene3D" id="1.10.238.10">
    <property type="entry name" value="EF-hand"/>
    <property type="match status" value="1"/>
</dbReference>
<dbReference type="Pfam" id="PF06337">
    <property type="entry name" value="DUSP"/>
    <property type="match status" value="1"/>
</dbReference>
<keyword evidence="9" id="KW-1185">Reference proteome</keyword>
<keyword evidence="5" id="KW-0833">Ubl conjugation pathway</keyword>
<comment type="similarity">
    <text evidence="3">Belongs to the MINDY deubiquitinase family. FAM188 subfamily.</text>
</comment>
<reference evidence="8 9" key="1">
    <citation type="submission" date="2018-08" db="EMBL/GenBank/DDBJ databases">
        <title>Aphanomyces genome sequencing and annotation.</title>
        <authorList>
            <person name="Minardi D."/>
            <person name="Oidtmann B."/>
            <person name="Van Der Giezen M."/>
            <person name="Studholme D.J."/>
        </authorList>
    </citation>
    <scope>NUCLEOTIDE SEQUENCE [LARGE SCALE GENOMIC DNA]</scope>
    <source>
        <strain evidence="8 9">NJM0002</strain>
    </source>
</reference>
<organism evidence="8 9">
    <name type="scientific">Aphanomyces invadans</name>
    <dbReference type="NCBI Taxonomy" id="157072"/>
    <lineage>
        <taxon>Eukaryota</taxon>
        <taxon>Sar</taxon>
        <taxon>Stramenopiles</taxon>
        <taxon>Oomycota</taxon>
        <taxon>Saprolegniomycetes</taxon>
        <taxon>Saprolegniales</taxon>
        <taxon>Verrucalvaceae</taxon>
        <taxon>Aphanomyces</taxon>
    </lineage>
</organism>
<dbReference type="GO" id="GO:1990380">
    <property type="term" value="F:K48-linked deubiquitinase activity"/>
    <property type="evidence" value="ECO:0007669"/>
    <property type="project" value="InterPro"/>
</dbReference>
<proteinExistence type="inferred from homology"/>
<dbReference type="InterPro" id="IPR006615">
    <property type="entry name" value="Pept_C19_DUSP"/>
</dbReference>
<evidence type="ECO:0000256" key="1">
    <source>
        <dbReference type="ARBA" id="ARBA00000707"/>
    </source>
</evidence>
<dbReference type="Gene3D" id="3.30.2230.10">
    <property type="entry name" value="DUSP-like"/>
    <property type="match status" value="1"/>
</dbReference>
<dbReference type="Pfam" id="PF13898">
    <property type="entry name" value="MINDY-3_4_CD"/>
    <property type="match status" value="1"/>
</dbReference>
<protein>
    <recommendedName>
        <fullName evidence="4">ubiquitinyl hydrolase 1</fullName>
        <ecNumber evidence="4">3.4.19.12</ecNumber>
    </recommendedName>
    <alternativeName>
        <fullName evidence="6">Deubiquitinating enzyme MINDY-3</fullName>
    </alternativeName>
</protein>
<evidence type="ECO:0000256" key="3">
    <source>
        <dbReference type="ARBA" id="ARBA00011074"/>
    </source>
</evidence>
<dbReference type="GO" id="GO:0006508">
    <property type="term" value="P:proteolysis"/>
    <property type="evidence" value="ECO:0007669"/>
    <property type="project" value="UniProtKB-KW"/>
</dbReference>
<dbReference type="SUPFAM" id="SSF47473">
    <property type="entry name" value="EF-hand"/>
    <property type="match status" value="1"/>
</dbReference>
<dbReference type="GO" id="GO:0004843">
    <property type="term" value="F:cysteine-type deubiquitinase activity"/>
    <property type="evidence" value="ECO:0007669"/>
    <property type="project" value="UniProtKB-EC"/>
</dbReference>
<evidence type="ECO:0000259" key="7">
    <source>
        <dbReference type="PROSITE" id="PS51283"/>
    </source>
</evidence>
<dbReference type="EMBL" id="QUSY01000312">
    <property type="protein sequence ID" value="RHY30474.1"/>
    <property type="molecule type" value="Genomic_DNA"/>
</dbReference>
<dbReference type="SUPFAM" id="SSF143791">
    <property type="entry name" value="DUSP-like"/>
    <property type="match status" value="1"/>
</dbReference>
<evidence type="ECO:0000256" key="4">
    <source>
        <dbReference type="ARBA" id="ARBA00012759"/>
    </source>
</evidence>
<evidence type="ECO:0000256" key="6">
    <source>
        <dbReference type="ARBA" id="ARBA00033208"/>
    </source>
</evidence>
<sequence>MTLSASATKERPPQPTPPSLYVISKAWYSRHCTHEKTATVGPISNHTLISFFEGKLIPNAAVKPTDYICLDERGWRALAEAYGGGPTITTTAPSAPSSEWVISFPPKLQQYDTDPVGSFADTMTSIVQDSAQISPPSIYPRMPAKSIDEIHTRARLAAAALLLARLGDKIDTKLTVSDRDLLLANVLAEVLVQATESPSDKIWLIDASQVTPSSDSFAPIEVPRADLVPRVLSFLVQAKRGVMSFVYSLILTRGVHRLASDMDDVESSLTSGQFGHGSQELLNLMLTGRATSNVFDGVVPMGDSGLVLRGVEARTTVGYLTHLEALRYCTVGSYLKAPRAPVWVLGSTSHFTVLFSTDTSLCTGSASDALLAKVQRAFKSFDTMESGFIQIDSLPACLAELDVDSSILSNQFQMGRLFAKIEVPGAGVVLWEDFWRVVSILLESGDLQQALDGKLKTRKRSDSDVARDLQAQFDAESSLTTAPLPPPASSDGVRMTLDDEQEHVKLVEFFHYNGLVDAKKAAAGAFPRLVQFQARIPTKNRVGYSVPMMDTSQTSGGHGCPIEDVMKTKWPGIQIDWNGKTPPSLD</sequence>
<dbReference type="PROSITE" id="PS51283">
    <property type="entry name" value="DUSP"/>
    <property type="match status" value="1"/>
</dbReference>
<dbReference type="InterPro" id="IPR039785">
    <property type="entry name" value="MINY3/4"/>
</dbReference>
<dbReference type="AlphaFoldDB" id="A0A3R6VY90"/>
<dbReference type="GO" id="GO:0071108">
    <property type="term" value="P:protein K48-linked deubiquitination"/>
    <property type="evidence" value="ECO:0007669"/>
    <property type="project" value="InterPro"/>
</dbReference>
<dbReference type="VEuPathDB" id="FungiDB:H310_14137"/>
<accession>A0A3R6VY90</accession>
<dbReference type="Proteomes" id="UP000285060">
    <property type="component" value="Unassembled WGS sequence"/>
</dbReference>
<name>A0A3R6VY90_9STRA</name>
<dbReference type="VEuPathDB" id="FungiDB:H310_14138"/>
<feature type="domain" description="DUSP" evidence="7">
    <location>
        <begin position="1"/>
        <end position="94"/>
    </location>
</feature>
<dbReference type="EC" id="3.4.19.12" evidence="4"/>
<dbReference type="PANTHER" id="PTHR12473:SF8">
    <property type="entry name" value="UBIQUITIN CARBOXYL-TERMINAL HYDROLASE MINDY-4-RELATED"/>
    <property type="match status" value="1"/>
</dbReference>
<comment type="function">
    <text evidence="2">Hydrolase that can remove 'Lys-48'-linked conjugated ubiquitin from proteins.</text>
</comment>